<dbReference type="InterPro" id="IPR013783">
    <property type="entry name" value="Ig-like_fold"/>
</dbReference>
<dbReference type="InterPro" id="IPR022409">
    <property type="entry name" value="PKD/Chitinase_dom"/>
</dbReference>
<dbReference type="PANTHER" id="PTHR36842">
    <property type="entry name" value="PROTEIN TOLB HOMOLOG"/>
    <property type="match status" value="1"/>
</dbReference>
<dbReference type="Proteomes" id="UP000069850">
    <property type="component" value="Chromosome 1"/>
</dbReference>
<organism evidence="3 4">
    <name type="scientific">Methanoculleus bourgensis</name>
    <dbReference type="NCBI Taxonomy" id="83986"/>
    <lineage>
        <taxon>Archaea</taxon>
        <taxon>Methanobacteriati</taxon>
        <taxon>Methanobacteriota</taxon>
        <taxon>Stenosarchaea group</taxon>
        <taxon>Methanomicrobia</taxon>
        <taxon>Methanomicrobiales</taxon>
        <taxon>Methanomicrobiaceae</taxon>
        <taxon>Methanoculleus</taxon>
    </lineage>
</organism>
<proteinExistence type="predicted"/>
<dbReference type="Gene3D" id="2.60.40.10">
    <property type="entry name" value="Immunoglobulins"/>
    <property type="match status" value="2"/>
</dbReference>
<feature type="compositionally biased region" description="Polar residues" evidence="1">
    <location>
        <begin position="376"/>
        <end position="385"/>
    </location>
</feature>
<dbReference type="OrthoDB" id="103676at2157"/>
<dbReference type="SMART" id="SM00089">
    <property type="entry name" value="PKD"/>
    <property type="match status" value="2"/>
</dbReference>
<dbReference type="GeneID" id="27136892"/>
<dbReference type="CDD" id="cd00146">
    <property type="entry name" value="PKD"/>
    <property type="match status" value="2"/>
</dbReference>
<feature type="region of interest" description="Disordered" evidence="1">
    <location>
        <begin position="353"/>
        <end position="385"/>
    </location>
</feature>
<feature type="region of interest" description="Disordered" evidence="1">
    <location>
        <begin position="412"/>
        <end position="439"/>
    </location>
</feature>
<dbReference type="InterPro" id="IPR000601">
    <property type="entry name" value="PKD_dom"/>
</dbReference>
<protein>
    <recommendedName>
        <fullName evidence="2">PKD domain-containing protein</fullName>
    </recommendedName>
</protein>
<feature type="compositionally biased region" description="Polar residues" evidence="1">
    <location>
        <begin position="430"/>
        <end position="439"/>
    </location>
</feature>
<evidence type="ECO:0000313" key="3">
    <source>
        <dbReference type="EMBL" id="CVK32117.1"/>
    </source>
</evidence>
<dbReference type="InterPro" id="IPR026453">
    <property type="entry name" value="PGF_pre_PGF"/>
</dbReference>
<evidence type="ECO:0000256" key="1">
    <source>
        <dbReference type="SAM" id="MobiDB-lite"/>
    </source>
</evidence>
<dbReference type="InterPro" id="IPR013229">
    <property type="entry name" value="PEGA"/>
</dbReference>
<evidence type="ECO:0000313" key="4">
    <source>
        <dbReference type="Proteomes" id="UP000069850"/>
    </source>
</evidence>
<accession>A0A0X3BJ06</accession>
<dbReference type="KEGG" id="mema:MMAB1_0903"/>
<name>A0A0X3BJ06_9EURY</name>
<evidence type="ECO:0000259" key="2">
    <source>
        <dbReference type="PROSITE" id="PS50093"/>
    </source>
</evidence>
<feature type="domain" description="PKD" evidence="2">
    <location>
        <begin position="334"/>
        <end position="417"/>
    </location>
</feature>
<feature type="domain" description="PKD" evidence="2">
    <location>
        <begin position="257"/>
        <end position="332"/>
    </location>
</feature>
<dbReference type="SUPFAM" id="SSF49299">
    <property type="entry name" value="PKD domain"/>
    <property type="match status" value="2"/>
</dbReference>
<feature type="compositionally biased region" description="Acidic residues" evidence="1">
    <location>
        <begin position="362"/>
        <end position="375"/>
    </location>
</feature>
<dbReference type="AlphaFoldDB" id="A0A0X3BJ06"/>
<reference evidence="3 4" key="1">
    <citation type="submission" date="2016-01" db="EMBL/GenBank/DDBJ databases">
        <authorList>
            <person name="Manzoor S."/>
        </authorList>
    </citation>
    <scope>NUCLEOTIDE SEQUENCE [LARGE SCALE GENOMIC DNA]</scope>
    <source>
        <strain evidence="3">Methanoculleus sp MAB1</strain>
    </source>
</reference>
<dbReference type="RefSeq" id="WP_062262276.1">
    <property type="nucleotide sequence ID" value="NZ_LT158599.1"/>
</dbReference>
<dbReference type="FunFam" id="2.60.40.10:FF:000270">
    <property type="entry name" value="Cell surface protein"/>
    <property type="match status" value="2"/>
</dbReference>
<gene>
    <name evidence="3" type="ORF">MMAB1_0903</name>
</gene>
<dbReference type="InterPro" id="IPR035986">
    <property type="entry name" value="PKD_dom_sf"/>
</dbReference>
<dbReference type="Pfam" id="PF18911">
    <property type="entry name" value="PKD_4"/>
    <property type="match status" value="2"/>
</dbReference>
<dbReference type="NCBIfam" id="TIGR04213">
    <property type="entry name" value="PGF_pre_PGF"/>
    <property type="match status" value="1"/>
</dbReference>
<dbReference type="PROSITE" id="PS50093">
    <property type="entry name" value="PKD"/>
    <property type="match status" value="2"/>
</dbReference>
<dbReference type="PANTHER" id="PTHR36842:SF1">
    <property type="entry name" value="PROTEIN TOLB"/>
    <property type="match status" value="1"/>
</dbReference>
<dbReference type="Pfam" id="PF08308">
    <property type="entry name" value="PEGA"/>
    <property type="match status" value="3"/>
</dbReference>
<sequence length="1063" mass="115165">MKRPEQAIIILVVLMLAAALLPAPVMAASYTTTELRIAKYANDGTTVLNETKVDYHWLKANLPVQGDGVTRYYHQGPVFEGNWEETHPDKPYDGWNPGEDVLMSMLVKADLGAVMGTDIKDICDYIGGAKEGDDIAICSSDGWRKAFPYSIIYEPHPRQGPAVLCWYSGSGSGPDAQEAQGQGYPDTGYVVGMRMIFFADTSTNPWGWHIFGNNDMKECWDEEYWCKGGDYWSAAGTSGKWVSEIRIYSQEDPPEEPFADFTTNVTGGTIPLAVQFTDTSEGEPETWEWNFGDGSTSTEQNPVHTYTKPGTYTITLTVTNAAGSDSTENTVTAGSISFTASVTSGTVPLTVEFTDTSGGEPEAWEWDFGDGETSDEQNPTHTYETAGTYDVTLTVTYDGSSDSITKEKYITASSGSVSGGGGGSDSSDSTTQVPENTTATPDEFAGEILENQTFQPEVPDIEEIIISTLDIPKNLTISCETADLPEGLPEPPGEVYRYYTITPGDANATIDEAVIRFSVPDTWIQENQIDINDLCLYRYNGNWTALATRWTGTTNETHTYEATSPGFSLFAISGKKVDPTATATVTPVKTATPVVSVTPAEENKTTNPLMFGFGHPITGLPGLLLDAVRAFFVLINVIPASPPPAADPMPEPVFTPDPVPATPAPVPTVDITRMQFALSVLSDPPNALIDLDGEYTGKTTPTVFTSLPGGNHTLRVRMDGIEPQERTVMLARDDEVLAELPVAPSIRSASPGPLPEWDQNCYGGVYVESFPDGVEIRVGNHKVNQKTPVVVYGLKEGRHTIRVQEAKGAFKSDREQVWVEKNSITPVTFTSGNPDLTRSIRIESDEFKKKPFSINGRYLGDKLPKKVDIKGIGGSYITTRDNDGGYRSYRIPATAESGDTVNAVFSDTPCSVLVTSVPSGAAISIDGFPTGFATPYVIEKISEGKHLVSVSKPGYIPAEQEFHLTDYHGDTCDATVKVILKPYTWGSLNVSSTPPGAEIHLYGRDTGEKTPHTFHYLDIGSYTVKVVGEHGSRTIEDVIISPYATAECYVDLPRGGLKDLGAP</sequence>
<dbReference type="EMBL" id="LT158599">
    <property type="protein sequence ID" value="CVK32117.1"/>
    <property type="molecule type" value="Genomic_DNA"/>
</dbReference>